<evidence type="ECO:0000256" key="11">
    <source>
        <dbReference type="ARBA" id="ARBA00022989"/>
    </source>
</evidence>
<evidence type="ECO:0000256" key="9">
    <source>
        <dbReference type="ARBA" id="ARBA00022777"/>
    </source>
</evidence>
<evidence type="ECO:0000256" key="3">
    <source>
        <dbReference type="ARBA" id="ARBA00012438"/>
    </source>
</evidence>
<evidence type="ECO:0000256" key="6">
    <source>
        <dbReference type="ARBA" id="ARBA00022679"/>
    </source>
</evidence>
<dbReference type="eggNOG" id="COG2205">
    <property type="taxonomic scope" value="Bacteria"/>
</dbReference>
<dbReference type="HOGENOM" id="CLU_000445_73_3_9"/>
<evidence type="ECO:0000313" key="16">
    <source>
        <dbReference type="EMBL" id="EHI56717.1"/>
    </source>
</evidence>
<dbReference type="Pfam" id="PF00512">
    <property type="entry name" value="HisKA"/>
    <property type="match status" value="1"/>
</dbReference>
<keyword evidence="17" id="KW-1185">Reference proteome</keyword>
<keyword evidence="10" id="KW-0067">ATP-binding</keyword>
<dbReference type="PANTHER" id="PTHR45528">
    <property type="entry name" value="SENSOR HISTIDINE KINASE CPXA"/>
    <property type="match status" value="1"/>
</dbReference>
<dbReference type="GO" id="GO:0000155">
    <property type="term" value="F:phosphorelay sensor kinase activity"/>
    <property type="evidence" value="ECO:0007669"/>
    <property type="project" value="InterPro"/>
</dbReference>
<evidence type="ECO:0000256" key="7">
    <source>
        <dbReference type="ARBA" id="ARBA00022692"/>
    </source>
</evidence>
<evidence type="ECO:0000256" key="10">
    <source>
        <dbReference type="ARBA" id="ARBA00022840"/>
    </source>
</evidence>
<dbReference type="InterPro" id="IPR005467">
    <property type="entry name" value="His_kinase_dom"/>
</dbReference>
<dbReference type="Pfam" id="PF02518">
    <property type="entry name" value="HATPase_c"/>
    <property type="match status" value="1"/>
</dbReference>
<dbReference type="InterPro" id="IPR036097">
    <property type="entry name" value="HisK_dim/P_sf"/>
</dbReference>
<proteinExistence type="predicted"/>
<dbReference type="AlphaFoldDB" id="G5GF26"/>
<dbReference type="RefSeq" id="WP_005539117.1">
    <property type="nucleotide sequence ID" value="NZ_JH378829.1"/>
</dbReference>
<keyword evidence="7 14" id="KW-0812">Transmembrane</keyword>
<gene>
    <name evidence="16" type="ORF">HMPREF9333_00164</name>
</gene>
<dbReference type="OrthoDB" id="9792991at2"/>
<evidence type="ECO:0000256" key="8">
    <source>
        <dbReference type="ARBA" id="ARBA00022741"/>
    </source>
</evidence>
<keyword evidence="11 14" id="KW-1133">Transmembrane helix</keyword>
<keyword evidence="5" id="KW-0597">Phosphoprotein</keyword>
<evidence type="ECO:0000256" key="4">
    <source>
        <dbReference type="ARBA" id="ARBA00022475"/>
    </source>
</evidence>
<reference evidence="16 17" key="1">
    <citation type="submission" date="2011-08" db="EMBL/GenBank/DDBJ databases">
        <title>The Genome Sequence of Johnsonella ignava ATCC 51276.</title>
        <authorList>
            <consortium name="The Broad Institute Genome Sequencing Platform"/>
            <person name="Earl A."/>
            <person name="Ward D."/>
            <person name="Feldgarden M."/>
            <person name="Gevers D."/>
            <person name="Izard J."/>
            <person name="Blanton J.M."/>
            <person name="Baranova O.V."/>
            <person name="Dewhirst F.E."/>
            <person name="Young S.K."/>
            <person name="Zeng Q."/>
            <person name="Gargeya S."/>
            <person name="Fitzgerald M."/>
            <person name="Haas B."/>
            <person name="Abouelleil A."/>
            <person name="Alvarado L."/>
            <person name="Arachchi H.M."/>
            <person name="Berlin A."/>
            <person name="Brown A."/>
            <person name="Chapman S.B."/>
            <person name="Chen Z."/>
            <person name="Dunbar C."/>
            <person name="Freedman E."/>
            <person name="Gearin G."/>
            <person name="Gellesch M."/>
            <person name="Goldberg J."/>
            <person name="Griggs A."/>
            <person name="Gujja S."/>
            <person name="Heiman D."/>
            <person name="Howarth C."/>
            <person name="Larson L."/>
            <person name="Lui A."/>
            <person name="MacDonald P.J.P."/>
            <person name="Montmayeur A."/>
            <person name="Murphy C."/>
            <person name="Neiman D."/>
            <person name="Pearson M."/>
            <person name="Priest M."/>
            <person name="Roberts A."/>
            <person name="Saif S."/>
            <person name="Shea T."/>
            <person name="Shenoy N."/>
            <person name="Sisk P."/>
            <person name="Stolte C."/>
            <person name="Sykes S."/>
            <person name="Wortman J."/>
            <person name="Nusbaum C."/>
            <person name="Birren B."/>
        </authorList>
    </citation>
    <scope>NUCLEOTIDE SEQUENCE [LARGE SCALE GENOMIC DNA]</scope>
    <source>
        <strain evidence="16 17">ATCC 51276</strain>
    </source>
</reference>
<dbReference type="SMART" id="SM00388">
    <property type="entry name" value="HisKA"/>
    <property type="match status" value="1"/>
</dbReference>
<dbReference type="InterPro" id="IPR003661">
    <property type="entry name" value="HisK_dim/P_dom"/>
</dbReference>
<dbReference type="CDD" id="cd00082">
    <property type="entry name" value="HisKA"/>
    <property type="match status" value="1"/>
</dbReference>
<feature type="transmembrane region" description="Helical" evidence="14">
    <location>
        <begin position="134"/>
        <end position="158"/>
    </location>
</feature>
<feature type="transmembrane region" description="Helical" evidence="14">
    <location>
        <begin position="54"/>
        <end position="75"/>
    </location>
</feature>
<feature type="transmembrane region" description="Helical" evidence="14">
    <location>
        <begin position="87"/>
        <end position="108"/>
    </location>
</feature>
<comment type="catalytic activity">
    <reaction evidence="1">
        <text>ATP + protein L-histidine = ADP + protein N-phospho-L-histidine.</text>
        <dbReference type="EC" id="2.7.13.3"/>
    </reaction>
</comment>
<comment type="caution">
    <text evidence="16">The sequence shown here is derived from an EMBL/GenBank/DDBJ whole genome shotgun (WGS) entry which is preliminary data.</text>
</comment>
<dbReference type="EMBL" id="ACZL01000003">
    <property type="protein sequence ID" value="EHI56717.1"/>
    <property type="molecule type" value="Genomic_DNA"/>
</dbReference>
<dbReference type="PROSITE" id="PS50109">
    <property type="entry name" value="HIS_KIN"/>
    <property type="match status" value="1"/>
</dbReference>
<accession>G5GF26</accession>
<organism evidence="16 17">
    <name type="scientific">Johnsonella ignava ATCC 51276</name>
    <dbReference type="NCBI Taxonomy" id="679200"/>
    <lineage>
        <taxon>Bacteria</taxon>
        <taxon>Bacillati</taxon>
        <taxon>Bacillota</taxon>
        <taxon>Clostridia</taxon>
        <taxon>Lachnospirales</taxon>
        <taxon>Lachnospiraceae</taxon>
        <taxon>Johnsonella</taxon>
    </lineage>
</organism>
<dbReference type="GO" id="GO:0005524">
    <property type="term" value="F:ATP binding"/>
    <property type="evidence" value="ECO:0007669"/>
    <property type="project" value="UniProtKB-KW"/>
</dbReference>
<dbReference type="PATRIC" id="fig|679200.3.peg.183"/>
<feature type="domain" description="Histidine kinase" evidence="15">
    <location>
        <begin position="335"/>
        <end position="549"/>
    </location>
</feature>
<evidence type="ECO:0000256" key="14">
    <source>
        <dbReference type="SAM" id="Phobius"/>
    </source>
</evidence>
<name>G5GF26_9FIRM</name>
<dbReference type="PANTHER" id="PTHR45528:SF1">
    <property type="entry name" value="SENSOR HISTIDINE KINASE CPXA"/>
    <property type="match status" value="1"/>
</dbReference>
<sequence>MDIKLKNSKYVEKIVFAAFILFCAVHTVYRYYGIGIINYTSDTAFSQNYNSSTLVTSTVIFLIIFALCGIILPILKKFDFGKNRKFNAPFELVCITGIICLIILTNAVPDIVENTASGIFAEDLSILYNLDVRVSAVAVFMLNVAAWCAGFFATYWGFACLRQVFDLGLLNYIKERTLIGSSFKTAFNAFTSNCDRLEEFLLGTDFTSRPFRKVIQAVSLNLAAVVCTGIGTLILTWFMNGGFTFYTVMYILFCIIYSAVIFTWALKFYTAVSNDYKKLIHTMDGVISGEYIQTNDDHGIFKVANEKLMHIGEGFNAAVKKEVESQRTKAELITNVSHDLKTPLTAIITYISLLEDASISEDERKKHIAVLKRKSNRLKILIEDLFEVSKASTGDITLDIKEVDIVSILKELRLEHEDRIKKSGIDFKWEFPEDRVVLKLDGQRTYRVFENLIVNIIKYGMRKTRAYIEVIKDNKSVKVCFINVSKQELNQAADMLTERFVRGDESRNTEGSGLGLAIAKSLTEIQNGKFKIIINKDLFTVELNFPIPETGGILAV</sequence>
<dbReference type="InterPro" id="IPR050398">
    <property type="entry name" value="HssS/ArlS-like"/>
</dbReference>
<keyword evidence="13 14" id="KW-0472">Membrane</keyword>
<dbReference type="SUPFAM" id="SSF47384">
    <property type="entry name" value="Homodimeric domain of signal transducing histidine kinase"/>
    <property type="match status" value="1"/>
</dbReference>
<dbReference type="InterPro" id="IPR003594">
    <property type="entry name" value="HATPase_dom"/>
</dbReference>
<keyword evidence="9" id="KW-0418">Kinase</keyword>
<dbReference type="EC" id="2.7.13.3" evidence="3"/>
<dbReference type="STRING" id="679200.HMPREF9333_00164"/>
<protein>
    <recommendedName>
        <fullName evidence="3">histidine kinase</fullName>
        <ecNumber evidence="3">2.7.13.3</ecNumber>
    </recommendedName>
</protein>
<keyword evidence="8" id="KW-0547">Nucleotide-binding</keyword>
<evidence type="ECO:0000256" key="1">
    <source>
        <dbReference type="ARBA" id="ARBA00000085"/>
    </source>
</evidence>
<dbReference type="SUPFAM" id="SSF55874">
    <property type="entry name" value="ATPase domain of HSP90 chaperone/DNA topoisomerase II/histidine kinase"/>
    <property type="match status" value="1"/>
</dbReference>
<evidence type="ECO:0000256" key="5">
    <source>
        <dbReference type="ARBA" id="ARBA00022553"/>
    </source>
</evidence>
<evidence type="ECO:0000259" key="15">
    <source>
        <dbReference type="PROSITE" id="PS50109"/>
    </source>
</evidence>
<dbReference type="Proteomes" id="UP000003011">
    <property type="component" value="Unassembled WGS sequence"/>
</dbReference>
<keyword evidence="6" id="KW-0808">Transferase</keyword>
<dbReference type="GO" id="GO:0005886">
    <property type="term" value="C:plasma membrane"/>
    <property type="evidence" value="ECO:0007669"/>
    <property type="project" value="UniProtKB-SubCell"/>
</dbReference>
<feature type="transmembrane region" description="Helical" evidence="14">
    <location>
        <begin position="245"/>
        <end position="269"/>
    </location>
</feature>
<comment type="subcellular location">
    <subcellularLocation>
        <location evidence="2">Cell membrane</location>
        <topology evidence="2">Multi-pass membrane protein</topology>
    </subcellularLocation>
</comment>
<feature type="transmembrane region" description="Helical" evidence="14">
    <location>
        <begin position="218"/>
        <end position="239"/>
    </location>
</feature>
<dbReference type="Gene3D" id="3.30.565.10">
    <property type="entry name" value="Histidine kinase-like ATPase, C-terminal domain"/>
    <property type="match status" value="1"/>
</dbReference>
<evidence type="ECO:0000256" key="12">
    <source>
        <dbReference type="ARBA" id="ARBA00023012"/>
    </source>
</evidence>
<evidence type="ECO:0000313" key="17">
    <source>
        <dbReference type="Proteomes" id="UP000003011"/>
    </source>
</evidence>
<evidence type="ECO:0000256" key="2">
    <source>
        <dbReference type="ARBA" id="ARBA00004651"/>
    </source>
</evidence>
<keyword evidence="12" id="KW-0902">Two-component regulatory system</keyword>
<keyword evidence="4" id="KW-1003">Cell membrane</keyword>
<dbReference type="SMART" id="SM00387">
    <property type="entry name" value="HATPase_c"/>
    <property type="match status" value="1"/>
</dbReference>
<dbReference type="InterPro" id="IPR036890">
    <property type="entry name" value="HATPase_C_sf"/>
</dbReference>
<dbReference type="Gene3D" id="1.10.287.130">
    <property type="match status" value="1"/>
</dbReference>
<evidence type="ECO:0000256" key="13">
    <source>
        <dbReference type="ARBA" id="ARBA00023136"/>
    </source>
</evidence>